<keyword evidence="2" id="KW-1185">Reference proteome</keyword>
<dbReference type="Proteomes" id="UP000011885">
    <property type="component" value="Unassembled WGS sequence"/>
</dbReference>
<gene>
    <name evidence="1" type="ORF">RSSM_00672</name>
</gene>
<reference evidence="1 2" key="1">
    <citation type="journal article" date="2013" name="Mar. Genomics">
        <title>Expression of sulfatases in Rhodopirellula baltica and the diversity of sulfatases in the genus Rhodopirellula.</title>
        <authorList>
            <person name="Wegner C.E."/>
            <person name="Richter-Heitmann T."/>
            <person name="Klindworth A."/>
            <person name="Klockow C."/>
            <person name="Richter M."/>
            <person name="Achstetter T."/>
            <person name="Glockner F.O."/>
            <person name="Harder J."/>
        </authorList>
    </citation>
    <scope>NUCLEOTIDE SEQUENCE [LARGE SCALE GENOMIC DNA]</scope>
    <source>
        <strain evidence="1 2">SM41</strain>
    </source>
</reference>
<evidence type="ECO:0000313" key="2">
    <source>
        <dbReference type="Proteomes" id="UP000011885"/>
    </source>
</evidence>
<proteinExistence type="predicted"/>
<name>M5U9D6_9BACT</name>
<evidence type="ECO:0000313" key="1">
    <source>
        <dbReference type="EMBL" id="EMI57899.1"/>
    </source>
</evidence>
<accession>M5U9D6</accession>
<sequence length="48" mass="5122">MAAEFDGRIWCVVVPGDSWAVAADCRGRRKPAAVRGRVLLGFFGKATG</sequence>
<organism evidence="1 2">
    <name type="scientific">Rhodopirellula sallentina SM41</name>
    <dbReference type="NCBI Taxonomy" id="1263870"/>
    <lineage>
        <taxon>Bacteria</taxon>
        <taxon>Pseudomonadati</taxon>
        <taxon>Planctomycetota</taxon>
        <taxon>Planctomycetia</taxon>
        <taxon>Pirellulales</taxon>
        <taxon>Pirellulaceae</taxon>
        <taxon>Rhodopirellula</taxon>
    </lineage>
</organism>
<dbReference type="AlphaFoldDB" id="M5U9D6"/>
<comment type="caution">
    <text evidence="1">The sequence shown here is derived from an EMBL/GenBank/DDBJ whole genome shotgun (WGS) entry which is preliminary data.</text>
</comment>
<dbReference type="EMBL" id="ANOH01000058">
    <property type="protein sequence ID" value="EMI57899.1"/>
    <property type="molecule type" value="Genomic_DNA"/>
</dbReference>
<dbReference type="PATRIC" id="fig|1263870.3.peg.738"/>
<protein>
    <submittedName>
        <fullName evidence="1">Uncharacterized protein</fullName>
    </submittedName>
</protein>